<name>A0A543FIG2_9NOCA</name>
<feature type="chain" id="PRO_5022130356" evidence="3">
    <location>
        <begin position="29"/>
        <end position="300"/>
    </location>
</feature>
<evidence type="ECO:0000256" key="1">
    <source>
        <dbReference type="PIRSR" id="PIRSR637460-1"/>
    </source>
</evidence>
<feature type="domain" description="SGNH hydrolase-type esterase" evidence="4">
    <location>
        <begin position="38"/>
        <end position="289"/>
    </location>
</feature>
<dbReference type="Pfam" id="PF13472">
    <property type="entry name" value="Lipase_GDSL_2"/>
    <property type="match status" value="1"/>
</dbReference>
<organism evidence="5 6">
    <name type="scientific">Nocardia bhagyanarayanae</name>
    <dbReference type="NCBI Taxonomy" id="1215925"/>
    <lineage>
        <taxon>Bacteria</taxon>
        <taxon>Bacillati</taxon>
        <taxon>Actinomycetota</taxon>
        <taxon>Actinomycetes</taxon>
        <taxon>Mycobacteriales</taxon>
        <taxon>Nocardiaceae</taxon>
        <taxon>Nocardia</taxon>
    </lineage>
</organism>
<evidence type="ECO:0000313" key="5">
    <source>
        <dbReference type="EMBL" id="TQM33650.1"/>
    </source>
</evidence>
<dbReference type="InterPro" id="IPR013830">
    <property type="entry name" value="SGNH_hydro"/>
</dbReference>
<keyword evidence="3" id="KW-0732">Signal</keyword>
<feature type="disulfide bond" evidence="2">
    <location>
        <begin position="207"/>
        <end position="259"/>
    </location>
</feature>
<keyword evidence="2" id="KW-1015">Disulfide bond</keyword>
<dbReference type="GO" id="GO:0006629">
    <property type="term" value="P:lipid metabolic process"/>
    <property type="evidence" value="ECO:0007669"/>
    <property type="project" value="TreeGrafter"/>
</dbReference>
<dbReference type="RefSeq" id="WP_141811393.1">
    <property type="nucleotide sequence ID" value="NZ_VFPG01000001.1"/>
</dbReference>
<keyword evidence="5" id="KW-0378">Hydrolase</keyword>
<dbReference type="OrthoDB" id="4529562at2"/>
<dbReference type="InterPro" id="IPR036514">
    <property type="entry name" value="SGNH_hydro_sf"/>
</dbReference>
<feature type="signal peptide" evidence="3">
    <location>
        <begin position="1"/>
        <end position="28"/>
    </location>
</feature>
<feature type="active site" description="Nucleophile" evidence="1">
    <location>
        <position position="42"/>
    </location>
</feature>
<dbReference type="Gene3D" id="3.40.50.1110">
    <property type="entry name" value="SGNH hydrolase"/>
    <property type="match status" value="1"/>
</dbReference>
<dbReference type="EMBL" id="VFPG01000001">
    <property type="protein sequence ID" value="TQM33650.1"/>
    <property type="molecule type" value="Genomic_DNA"/>
</dbReference>
<evidence type="ECO:0000256" key="3">
    <source>
        <dbReference type="SAM" id="SignalP"/>
    </source>
</evidence>
<reference evidence="5 6" key="1">
    <citation type="submission" date="2019-06" db="EMBL/GenBank/DDBJ databases">
        <title>Sequencing the genomes of 1000 actinobacteria strains.</title>
        <authorList>
            <person name="Klenk H.-P."/>
        </authorList>
    </citation>
    <scope>NUCLEOTIDE SEQUENCE [LARGE SCALE GENOMIC DNA]</scope>
    <source>
        <strain evidence="5 6">DSM 103495</strain>
    </source>
</reference>
<dbReference type="Proteomes" id="UP000316331">
    <property type="component" value="Unassembled WGS sequence"/>
</dbReference>
<feature type="disulfide bond" evidence="2">
    <location>
        <begin position="57"/>
        <end position="85"/>
    </location>
</feature>
<sequence>MRFRRARSSAVAVLTAISAATLPATAVAAPSGGATTVVLGDSFTATAPVIGHADDGCTRSPSSWPNQLARAGRSAETPGFVDVSCNGGTIDTGRGWTLVHQARKASAQNAFGSDTRVVLIQMGLNDVWGASTGTAFPSTDCLLNIVAGCGFDATEQHRLPDYRAVTGTGYADRVRDVVTFVRYHAANARVALVGYPEVFLSGQQAACMDLAGIGRVVQPRAEGYIAYLDRIQEAQREAATLLEIEFIDVRAITAGHGSCSAEPWISGLDGADSLFDGAPIHPNAQGNAAVAARVRERFGL</sequence>
<dbReference type="PANTHER" id="PTHR37981">
    <property type="entry name" value="LIPASE 2"/>
    <property type="match status" value="1"/>
</dbReference>
<dbReference type="SUPFAM" id="SSF52266">
    <property type="entry name" value="SGNH hydrolase"/>
    <property type="match status" value="1"/>
</dbReference>
<evidence type="ECO:0000256" key="2">
    <source>
        <dbReference type="PIRSR" id="PIRSR637460-2"/>
    </source>
</evidence>
<protein>
    <submittedName>
        <fullName evidence="5">GDSL-like lipase/acylhydrolase family protein</fullName>
    </submittedName>
</protein>
<gene>
    <name evidence="5" type="ORF">FB390_5387</name>
</gene>
<comment type="caution">
    <text evidence="5">The sequence shown here is derived from an EMBL/GenBank/DDBJ whole genome shotgun (WGS) entry which is preliminary data.</text>
</comment>
<dbReference type="GO" id="GO:0016788">
    <property type="term" value="F:hydrolase activity, acting on ester bonds"/>
    <property type="evidence" value="ECO:0007669"/>
    <property type="project" value="InterPro"/>
</dbReference>
<dbReference type="InterPro" id="IPR037460">
    <property type="entry name" value="SEST-like"/>
</dbReference>
<evidence type="ECO:0000259" key="4">
    <source>
        <dbReference type="Pfam" id="PF13472"/>
    </source>
</evidence>
<accession>A0A543FIG2</accession>
<evidence type="ECO:0000313" key="6">
    <source>
        <dbReference type="Proteomes" id="UP000316331"/>
    </source>
</evidence>
<feature type="active site" evidence="1">
    <location>
        <position position="281"/>
    </location>
</feature>
<dbReference type="PANTHER" id="PTHR37981:SF1">
    <property type="entry name" value="SGNH HYDROLASE-TYPE ESTERASE DOMAIN-CONTAINING PROTEIN"/>
    <property type="match status" value="1"/>
</dbReference>
<keyword evidence="6" id="KW-1185">Reference proteome</keyword>
<proteinExistence type="predicted"/>
<dbReference type="AlphaFoldDB" id="A0A543FIG2"/>
<dbReference type="CDD" id="cd01823">
    <property type="entry name" value="SEST_like"/>
    <property type="match status" value="1"/>
</dbReference>